<dbReference type="GeneID" id="68901838"/>
<name>A0ABS8TRL8_9GAMM</name>
<dbReference type="RefSeq" id="WP_152536560.1">
    <property type="nucleotide sequence ID" value="NZ_CP053627.1"/>
</dbReference>
<reference evidence="1" key="1">
    <citation type="submission" date="2021-11" db="EMBL/GenBank/DDBJ databases">
        <title>Genome sequence of Xylella taiwanensis PLS432.</title>
        <authorList>
            <person name="Weng L.-W."/>
            <person name="Su C.-C."/>
            <person name="Tsai C.-W."/>
            <person name="Kuo C.-H."/>
        </authorList>
    </citation>
    <scope>NUCLEOTIDE SEQUENCE</scope>
    <source>
        <strain evidence="1">PLS432</strain>
    </source>
</reference>
<dbReference type="EMBL" id="JAJPPU010000002">
    <property type="protein sequence ID" value="MCD8472646.1"/>
    <property type="molecule type" value="Genomic_DNA"/>
</dbReference>
<gene>
    <name evidence="1" type="ORF">LPH55_03970</name>
</gene>
<evidence type="ECO:0000313" key="1">
    <source>
        <dbReference type="EMBL" id="MCD8472646.1"/>
    </source>
</evidence>
<proteinExistence type="predicted"/>
<comment type="caution">
    <text evidence="1">The sequence shown here is derived from an EMBL/GenBank/DDBJ whole genome shotgun (WGS) entry which is preliminary data.</text>
</comment>
<accession>A0ABS8TRL8</accession>
<keyword evidence="2" id="KW-1185">Reference proteome</keyword>
<sequence length="81" mass="8914">MSASGTFRFDVDSEKVGAVTMSIAGRRESGVYGGLCGLESGGSSFLVDRFYYLIWFRIDHHWAAATVALLSLNRHQNRLAS</sequence>
<evidence type="ECO:0000313" key="2">
    <source>
        <dbReference type="Proteomes" id="UP001430701"/>
    </source>
</evidence>
<protein>
    <submittedName>
        <fullName evidence="1">Uncharacterized protein</fullName>
    </submittedName>
</protein>
<dbReference type="Proteomes" id="UP001430701">
    <property type="component" value="Unassembled WGS sequence"/>
</dbReference>
<organism evidence="1 2">
    <name type="scientific">Xylella taiwanensis</name>
    <dbReference type="NCBI Taxonomy" id="1444770"/>
    <lineage>
        <taxon>Bacteria</taxon>
        <taxon>Pseudomonadati</taxon>
        <taxon>Pseudomonadota</taxon>
        <taxon>Gammaproteobacteria</taxon>
        <taxon>Lysobacterales</taxon>
        <taxon>Lysobacteraceae</taxon>
        <taxon>Xylella</taxon>
    </lineage>
</organism>